<dbReference type="InterPro" id="IPR050939">
    <property type="entry name" value="Olfactory_GPCR1"/>
</dbReference>
<dbReference type="CDD" id="cd13954">
    <property type="entry name" value="7tmA_OR"/>
    <property type="match status" value="1"/>
</dbReference>
<dbReference type="InterPro" id="IPR000276">
    <property type="entry name" value="GPCR_Rhodpsn"/>
</dbReference>
<evidence type="ECO:0000313" key="16">
    <source>
        <dbReference type="Proteomes" id="UP000515156"/>
    </source>
</evidence>
<evidence type="ECO:0000256" key="9">
    <source>
        <dbReference type="ARBA" id="ARBA00023157"/>
    </source>
</evidence>
<feature type="domain" description="G-protein coupled receptors family 1 profile" evidence="15">
    <location>
        <begin position="41"/>
        <end position="290"/>
    </location>
</feature>
<dbReference type="InParanoid" id="A0A6P7WGU1"/>
<keyword evidence="8 14" id="KW-0472">Membrane</keyword>
<dbReference type="PRINTS" id="PR00245">
    <property type="entry name" value="OLFACTORYR"/>
</dbReference>
<dbReference type="Pfam" id="PF13853">
    <property type="entry name" value="7tm_4"/>
    <property type="match status" value="1"/>
</dbReference>
<dbReference type="PROSITE" id="PS00237">
    <property type="entry name" value="G_PROTEIN_RECEP_F1_1"/>
    <property type="match status" value="1"/>
</dbReference>
<reference evidence="17" key="1">
    <citation type="submission" date="2025-08" db="UniProtKB">
        <authorList>
            <consortium name="RefSeq"/>
        </authorList>
    </citation>
    <scope>IDENTIFICATION</scope>
</reference>
<dbReference type="RefSeq" id="XP_030042472.1">
    <property type="nucleotide sequence ID" value="XM_030186612.1"/>
</dbReference>
<dbReference type="KEGG" id="muo:115457187"/>
<evidence type="ECO:0000256" key="14">
    <source>
        <dbReference type="RuleBase" id="RU363047"/>
    </source>
</evidence>
<keyword evidence="3 14" id="KW-0716">Sensory transduction</keyword>
<evidence type="ECO:0000256" key="6">
    <source>
        <dbReference type="ARBA" id="ARBA00022989"/>
    </source>
</evidence>
<gene>
    <name evidence="17" type="primary">LOC115457187</name>
</gene>
<organism evidence="16 17">
    <name type="scientific">Microcaecilia unicolor</name>
    <dbReference type="NCBI Taxonomy" id="1415580"/>
    <lineage>
        <taxon>Eukaryota</taxon>
        <taxon>Metazoa</taxon>
        <taxon>Chordata</taxon>
        <taxon>Craniata</taxon>
        <taxon>Vertebrata</taxon>
        <taxon>Euteleostomi</taxon>
        <taxon>Amphibia</taxon>
        <taxon>Gymnophiona</taxon>
        <taxon>Siphonopidae</taxon>
        <taxon>Microcaecilia</taxon>
    </lineage>
</organism>
<keyword evidence="4 13" id="KW-0812">Transmembrane</keyword>
<feature type="transmembrane region" description="Helical" evidence="14">
    <location>
        <begin position="62"/>
        <end position="87"/>
    </location>
</feature>
<feature type="transmembrane region" description="Helical" evidence="14">
    <location>
        <begin position="205"/>
        <end position="226"/>
    </location>
</feature>
<dbReference type="PRINTS" id="PR00237">
    <property type="entry name" value="GPCRRHODOPSN"/>
</dbReference>
<evidence type="ECO:0000256" key="5">
    <source>
        <dbReference type="ARBA" id="ARBA00022725"/>
    </source>
</evidence>
<evidence type="ECO:0000256" key="4">
    <source>
        <dbReference type="ARBA" id="ARBA00022692"/>
    </source>
</evidence>
<evidence type="ECO:0000256" key="10">
    <source>
        <dbReference type="ARBA" id="ARBA00023170"/>
    </source>
</evidence>
<keyword evidence="2 14" id="KW-1003">Cell membrane</keyword>
<dbReference type="GO" id="GO:0004930">
    <property type="term" value="F:G protein-coupled receptor activity"/>
    <property type="evidence" value="ECO:0007669"/>
    <property type="project" value="UniProtKB-KW"/>
</dbReference>
<comment type="subcellular location">
    <subcellularLocation>
        <location evidence="1 14">Cell membrane</location>
        <topology evidence="1 14">Multi-pass membrane protein</topology>
    </subcellularLocation>
</comment>
<dbReference type="OrthoDB" id="9444602at2759"/>
<evidence type="ECO:0000313" key="17">
    <source>
        <dbReference type="RefSeq" id="XP_030042472.1"/>
    </source>
</evidence>
<dbReference type="Proteomes" id="UP000515156">
    <property type="component" value="Chromosome 14"/>
</dbReference>
<keyword evidence="6 14" id="KW-1133">Transmembrane helix</keyword>
<evidence type="ECO:0000256" key="1">
    <source>
        <dbReference type="ARBA" id="ARBA00004651"/>
    </source>
</evidence>
<dbReference type="Gene3D" id="1.20.1070.10">
    <property type="entry name" value="Rhodopsin 7-helix transmembrane proteins"/>
    <property type="match status" value="1"/>
</dbReference>
<dbReference type="InterPro" id="IPR017452">
    <property type="entry name" value="GPCR_Rhodpsn_7TM"/>
</dbReference>
<dbReference type="PROSITE" id="PS50262">
    <property type="entry name" value="G_PROTEIN_RECEP_F1_2"/>
    <property type="match status" value="1"/>
</dbReference>
<keyword evidence="11" id="KW-0325">Glycoprotein</keyword>
<name>A0A6P7WGU1_9AMPH</name>
<evidence type="ECO:0000256" key="12">
    <source>
        <dbReference type="ARBA" id="ARBA00023224"/>
    </source>
</evidence>
<protein>
    <recommendedName>
        <fullName evidence="14">Olfactory receptor</fullName>
    </recommendedName>
</protein>
<comment type="similarity">
    <text evidence="13">Belongs to the G-protein coupled receptor 1 family.</text>
</comment>
<evidence type="ECO:0000256" key="3">
    <source>
        <dbReference type="ARBA" id="ARBA00022606"/>
    </source>
</evidence>
<feature type="transmembrane region" description="Helical" evidence="14">
    <location>
        <begin position="99"/>
        <end position="120"/>
    </location>
</feature>
<evidence type="ECO:0000256" key="7">
    <source>
        <dbReference type="ARBA" id="ARBA00023040"/>
    </source>
</evidence>
<dbReference type="PANTHER" id="PTHR24242:SF369">
    <property type="entry name" value="OLFACTORY RECEPTOR"/>
    <property type="match status" value="1"/>
</dbReference>
<keyword evidence="7 13" id="KW-0297">G-protein coupled receptor</keyword>
<evidence type="ECO:0000256" key="11">
    <source>
        <dbReference type="ARBA" id="ARBA00023180"/>
    </source>
</evidence>
<sequence>MGMENQTRVTEFILMGFPGHPLTRVLLFLLFLVFYILTLTGNFIITAVILCDRHLHKPMYVFIGNFSFVEIWYTTTTVPKLLSGFLIERDTISFAGCFLQLYFFFSLGATECLILTTMGYDRYLAICNPLRYSTIMNSKVYTNLALSCWITGFMIYVIPIVLIANLPFCGPNEINHFFCDASPLLELSCSQSHTIEIICYTYTSILIFSIFFLIMVSYMNILLAILRIPSTTGRQKAFSTCASHLIVVLIFFASIIFMYVRPTAKYPFDLDKVIGVFYAILVPLINPVIYSLRNKEVIRALKKTMWSRIGFPKMSH</sequence>
<accession>A0A6P7WGU1</accession>
<dbReference type="InterPro" id="IPR000725">
    <property type="entry name" value="Olfact_rcpt"/>
</dbReference>
<keyword evidence="9" id="KW-1015">Disulfide bond</keyword>
<dbReference type="GeneID" id="115457187"/>
<evidence type="ECO:0000259" key="15">
    <source>
        <dbReference type="PROSITE" id="PS50262"/>
    </source>
</evidence>
<evidence type="ECO:0000256" key="2">
    <source>
        <dbReference type="ARBA" id="ARBA00022475"/>
    </source>
</evidence>
<dbReference type="FunCoup" id="A0A6P7WGU1">
    <property type="interactions" value="385"/>
</dbReference>
<keyword evidence="10 13" id="KW-0675">Receptor</keyword>
<dbReference type="SUPFAM" id="SSF81321">
    <property type="entry name" value="Family A G protein-coupled receptor-like"/>
    <property type="match status" value="1"/>
</dbReference>
<keyword evidence="16" id="KW-1185">Reference proteome</keyword>
<dbReference type="PANTHER" id="PTHR24242">
    <property type="entry name" value="G-PROTEIN COUPLED RECEPTOR"/>
    <property type="match status" value="1"/>
</dbReference>
<evidence type="ECO:0000256" key="8">
    <source>
        <dbReference type="ARBA" id="ARBA00023136"/>
    </source>
</evidence>
<proteinExistence type="inferred from homology"/>
<feature type="transmembrane region" description="Helical" evidence="14">
    <location>
        <begin position="25"/>
        <end position="50"/>
    </location>
</feature>
<dbReference type="GO" id="GO:0005886">
    <property type="term" value="C:plasma membrane"/>
    <property type="evidence" value="ECO:0007669"/>
    <property type="project" value="UniProtKB-SubCell"/>
</dbReference>
<feature type="transmembrane region" description="Helical" evidence="14">
    <location>
        <begin position="272"/>
        <end position="292"/>
    </location>
</feature>
<dbReference type="AlphaFoldDB" id="A0A6P7WGU1"/>
<evidence type="ECO:0000256" key="13">
    <source>
        <dbReference type="RuleBase" id="RU000688"/>
    </source>
</evidence>
<keyword evidence="12 13" id="KW-0807">Transducer</keyword>
<feature type="transmembrane region" description="Helical" evidence="14">
    <location>
        <begin position="238"/>
        <end position="260"/>
    </location>
</feature>
<feature type="transmembrane region" description="Helical" evidence="14">
    <location>
        <begin position="140"/>
        <end position="164"/>
    </location>
</feature>
<keyword evidence="5 14" id="KW-0552">Olfaction</keyword>
<dbReference type="FunFam" id="1.20.1070.10:FF:000001">
    <property type="entry name" value="Olfactory receptor"/>
    <property type="match status" value="1"/>
</dbReference>
<dbReference type="GO" id="GO:0004984">
    <property type="term" value="F:olfactory receptor activity"/>
    <property type="evidence" value="ECO:0007669"/>
    <property type="project" value="InterPro"/>
</dbReference>